<reference evidence="3" key="2">
    <citation type="submission" date="2019-06" db="EMBL/GenBank/DDBJ databases">
        <title>Genomics analysis of Aphanomyces spp. identifies a new class of oomycete effector associated with host adaptation.</title>
        <authorList>
            <person name="Gaulin E."/>
        </authorList>
    </citation>
    <scope>NUCLEOTIDE SEQUENCE</scope>
    <source>
        <strain evidence="3">CBS 578.67</strain>
    </source>
</reference>
<proteinExistence type="predicted"/>
<accession>A0A485K7U2</accession>
<evidence type="ECO:0000256" key="2">
    <source>
        <dbReference type="SAM" id="SignalP"/>
    </source>
</evidence>
<dbReference type="EMBL" id="CAADRA010000027">
    <property type="protein sequence ID" value="VFT77744.1"/>
    <property type="molecule type" value="Genomic_DNA"/>
</dbReference>
<dbReference type="Gene3D" id="3.80.10.10">
    <property type="entry name" value="Ribonuclease Inhibitor"/>
    <property type="match status" value="1"/>
</dbReference>
<dbReference type="SUPFAM" id="SSF52058">
    <property type="entry name" value="L domain-like"/>
    <property type="match status" value="1"/>
</dbReference>
<dbReference type="AlphaFoldDB" id="A0A485K7U2"/>
<evidence type="ECO:0000313" key="3">
    <source>
        <dbReference type="EMBL" id="KAF0720164.1"/>
    </source>
</evidence>
<dbReference type="InterPro" id="IPR032675">
    <property type="entry name" value="LRR_dom_sf"/>
</dbReference>
<protein>
    <submittedName>
        <fullName evidence="4">Aste57867_519 protein</fullName>
    </submittedName>
</protein>
<organism evidence="4 5">
    <name type="scientific">Aphanomyces stellatus</name>
    <dbReference type="NCBI Taxonomy" id="120398"/>
    <lineage>
        <taxon>Eukaryota</taxon>
        <taxon>Sar</taxon>
        <taxon>Stramenopiles</taxon>
        <taxon>Oomycota</taxon>
        <taxon>Saprolegniomycetes</taxon>
        <taxon>Saprolegniales</taxon>
        <taxon>Verrucalvaceae</taxon>
        <taxon>Aphanomyces</taxon>
    </lineage>
</organism>
<feature type="region of interest" description="Disordered" evidence="1">
    <location>
        <begin position="255"/>
        <end position="317"/>
    </location>
</feature>
<feature type="chain" id="PRO_5036355354" evidence="2">
    <location>
        <begin position="19"/>
        <end position="344"/>
    </location>
</feature>
<keyword evidence="5" id="KW-1185">Reference proteome</keyword>
<sequence>MTFTNVAVASLVAASAAAATCPSSYSSYNQIVTVSACTTKDAPWCIVNGKCEEQKTDSSFLFTFEDGVARVGHPFDGLIAELPGAATSGVFTYAYADVGDLSANTKLTSLSFYRTNRADLTKAKLPASLRDLNLMSVAGLTSLPSLDYSKLTSFSAGNQLTAISNLDVSSAVNVSFAPNDKLTSISNIALAATLQNFDCSSCPLTTFTVDNTGYQALSALSTSNFKVASLDVTGTCKSPNVAKKLLDKYTVCVTSGSSSSNNSSSSASNATNSGTNSTTNSSTSASNATKTDNSTAASTSAPNTATTTSAPATTAAPATTKPVSAAASVALSIAVTALAVAFAI</sequence>
<name>A0A485K7U2_9STRA</name>
<feature type="signal peptide" evidence="2">
    <location>
        <begin position="1"/>
        <end position="18"/>
    </location>
</feature>
<reference evidence="4 5" key="1">
    <citation type="submission" date="2019-03" db="EMBL/GenBank/DDBJ databases">
        <authorList>
            <person name="Gaulin E."/>
            <person name="Dumas B."/>
        </authorList>
    </citation>
    <scope>NUCLEOTIDE SEQUENCE [LARGE SCALE GENOMIC DNA]</scope>
    <source>
        <strain evidence="4">CBS 568.67</strain>
    </source>
</reference>
<keyword evidence="2" id="KW-0732">Signal</keyword>
<evidence type="ECO:0000256" key="1">
    <source>
        <dbReference type="SAM" id="MobiDB-lite"/>
    </source>
</evidence>
<evidence type="ECO:0000313" key="5">
    <source>
        <dbReference type="Proteomes" id="UP000332933"/>
    </source>
</evidence>
<dbReference type="EMBL" id="VJMH01000027">
    <property type="protein sequence ID" value="KAF0720164.1"/>
    <property type="molecule type" value="Genomic_DNA"/>
</dbReference>
<gene>
    <name evidence="4" type="primary">Aste57867_519</name>
    <name evidence="3" type="ORF">As57867_000518</name>
    <name evidence="4" type="ORF">ASTE57867_519</name>
</gene>
<evidence type="ECO:0000313" key="4">
    <source>
        <dbReference type="EMBL" id="VFT77744.1"/>
    </source>
</evidence>
<dbReference type="Proteomes" id="UP000332933">
    <property type="component" value="Unassembled WGS sequence"/>
</dbReference>